<evidence type="ECO:0000313" key="5">
    <source>
        <dbReference type="Proteomes" id="UP000192678"/>
    </source>
</evidence>
<feature type="domain" description="Protein FecR C-terminal" evidence="3">
    <location>
        <begin position="265"/>
        <end position="333"/>
    </location>
</feature>
<name>A0A1W2EUV2_9SPHI</name>
<dbReference type="STRING" id="475255.SAMN04488101_11689"/>
<dbReference type="InterPro" id="IPR006860">
    <property type="entry name" value="FecR"/>
</dbReference>
<dbReference type="Pfam" id="PF04773">
    <property type="entry name" value="FecR"/>
    <property type="match status" value="1"/>
</dbReference>
<evidence type="ECO:0000256" key="1">
    <source>
        <dbReference type="SAM" id="Phobius"/>
    </source>
</evidence>
<keyword evidence="5" id="KW-1185">Reference proteome</keyword>
<keyword evidence="1" id="KW-0472">Membrane</keyword>
<dbReference type="OrthoDB" id="1099963at2"/>
<dbReference type="GO" id="GO:0016989">
    <property type="term" value="F:sigma factor antagonist activity"/>
    <property type="evidence" value="ECO:0007669"/>
    <property type="project" value="TreeGrafter"/>
</dbReference>
<dbReference type="AlphaFoldDB" id="A0A1W2EUV2"/>
<dbReference type="Gene3D" id="3.55.50.30">
    <property type="match status" value="1"/>
</dbReference>
<dbReference type="PANTHER" id="PTHR30273">
    <property type="entry name" value="PERIPLASMIC SIGNAL SENSOR AND SIGMA FACTOR ACTIVATOR FECR-RELATED"/>
    <property type="match status" value="1"/>
</dbReference>
<dbReference type="PANTHER" id="PTHR30273:SF2">
    <property type="entry name" value="PROTEIN FECR"/>
    <property type="match status" value="1"/>
</dbReference>
<sequence>MENNTSQPGSSNEPPFYKRRAFIYLAIACAALITTGIAAIFHKNYPGVNLKNLAAELINNDVPPGGNKAVLTLSSGKMIILNETADGKIGEEGGLVFFKTGDGQLRYEMNTNVRDRQYGGFHVISTPKGGTYEVTLPDGSNVWLNAASEFKFPVYFTSMKERKIELSGEAFFNVIRDVEHPFKVVTDRQVVQVIGTDFNVNNYDDEPTVKTTLFEGAIRVRSLGNISSPTEVALKIGDQAIIGQRSINIRKVDTAEVGAWKNRLFLFRNQPLERIMKKLARWYDVEVVYQNIDHRKIFLSGKISRYKHLSDVLKLLEVNGQVHFKIEVGKIIVIK</sequence>
<evidence type="ECO:0000259" key="3">
    <source>
        <dbReference type="Pfam" id="PF16344"/>
    </source>
</evidence>
<dbReference type="EMBL" id="FWYB01000016">
    <property type="protein sequence ID" value="SMD13425.1"/>
    <property type="molecule type" value="Genomic_DNA"/>
</dbReference>
<dbReference type="Gene3D" id="2.60.120.1440">
    <property type="match status" value="1"/>
</dbReference>
<feature type="domain" description="FecR protein" evidence="2">
    <location>
        <begin position="123"/>
        <end position="218"/>
    </location>
</feature>
<organism evidence="4 5">
    <name type="scientific">Pedobacter nyackensis</name>
    <dbReference type="NCBI Taxonomy" id="475255"/>
    <lineage>
        <taxon>Bacteria</taxon>
        <taxon>Pseudomonadati</taxon>
        <taxon>Bacteroidota</taxon>
        <taxon>Sphingobacteriia</taxon>
        <taxon>Sphingobacteriales</taxon>
        <taxon>Sphingobacteriaceae</taxon>
        <taxon>Pedobacter</taxon>
    </lineage>
</organism>
<dbReference type="InterPro" id="IPR032508">
    <property type="entry name" value="FecR_C"/>
</dbReference>
<gene>
    <name evidence="4" type="ORF">SAMN04488101_11689</name>
</gene>
<dbReference type="RefSeq" id="WP_084291585.1">
    <property type="nucleotide sequence ID" value="NZ_FWYB01000016.1"/>
</dbReference>
<feature type="transmembrane region" description="Helical" evidence="1">
    <location>
        <begin position="21"/>
        <end position="41"/>
    </location>
</feature>
<evidence type="ECO:0000313" key="4">
    <source>
        <dbReference type="EMBL" id="SMD13425.1"/>
    </source>
</evidence>
<evidence type="ECO:0000259" key="2">
    <source>
        <dbReference type="Pfam" id="PF04773"/>
    </source>
</evidence>
<keyword evidence="1" id="KW-1133">Transmembrane helix</keyword>
<protein>
    <submittedName>
        <fullName evidence="4">FecR family protein</fullName>
    </submittedName>
</protein>
<reference evidence="4 5" key="1">
    <citation type="submission" date="2017-04" db="EMBL/GenBank/DDBJ databases">
        <authorList>
            <person name="Afonso C.L."/>
            <person name="Miller P.J."/>
            <person name="Scott M.A."/>
            <person name="Spackman E."/>
            <person name="Goraichik I."/>
            <person name="Dimitrov K.M."/>
            <person name="Suarez D.L."/>
            <person name="Swayne D.E."/>
        </authorList>
    </citation>
    <scope>NUCLEOTIDE SEQUENCE [LARGE SCALE GENOMIC DNA]</scope>
    <source>
        <strain evidence="4 5">DSM 19625</strain>
    </source>
</reference>
<dbReference type="Pfam" id="PF16344">
    <property type="entry name" value="FecR_C"/>
    <property type="match status" value="1"/>
</dbReference>
<dbReference type="Proteomes" id="UP000192678">
    <property type="component" value="Unassembled WGS sequence"/>
</dbReference>
<proteinExistence type="predicted"/>
<accession>A0A1W2EUV2</accession>
<keyword evidence="1" id="KW-0812">Transmembrane</keyword>
<dbReference type="InterPro" id="IPR012373">
    <property type="entry name" value="Ferrdict_sens_TM"/>
</dbReference>